<feature type="region of interest" description="Disordered" evidence="5">
    <location>
        <begin position="120"/>
        <end position="144"/>
    </location>
</feature>
<evidence type="ECO:0000256" key="6">
    <source>
        <dbReference type="SAM" id="Phobius"/>
    </source>
</evidence>
<dbReference type="RefSeq" id="WP_167460197.1">
    <property type="nucleotide sequence ID" value="NZ_CP046171.1"/>
</dbReference>
<feature type="signal peptide" evidence="7">
    <location>
        <begin position="1"/>
        <end position="21"/>
    </location>
</feature>
<evidence type="ECO:0000256" key="5">
    <source>
        <dbReference type="SAM" id="MobiDB-lite"/>
    </source>
</evidence>
<dbReference type="InterPro" id="IPR014755">
    <property type="entry name" value="Cu-Rt/internalin_Ig-like"/>
</dbReference>
<evidence type="ECO:0000256" key="1">
    <source>
        <dbReference type="ARBA" id="ARBA00004196"/>
    </source>
</evidence>
<gene>
    <name evidence="9" type="ORF">F5X71_00665</name>
</gene>
<dbReference type="AlphaFoldDB" id="A0A6G9XJF3"/>
<dbReference type="InterPro" id="IPR007348">
    <property type="entry name" value="CopC_dom"/>
</dbReference>
<evidence type="ECO:0000256" key="2">
    <source>
        <dbReference type="ARBA" id="ARBA00022723"/>
    </source>
</evidence>
<feature type="chain" id="PRO_5039152727" evidence="7">
    <location>
        <begin position="22"/>
        <end position="180"/>
    </location>
</feature>
<organism evidence="9 10">
    <name type="scientific">Nocardia brasiliensis</name>
    <dbReference type="NCBI Taxonomy" id="37326"/>
    <lineage>
        <taxon>Bacteria</taxon>
        <taxon>Bacillati</taxon>
        <taxon>Actinomycetota</taxon>
        <taxon>Actinomycetes</taxon>
        <taxon>Mycobacteriales</taxon>
        <taxon>Nocardiaceae</taxon>
        <taxon>Nocardia</taxon>
    </lineage>
</organism>
<dbReference type="GO" id="GO:0042597">
    <property type="term" value="C:periplasmic space"/>
    <property type="evidence" value="ECO:0007669"/>
    <property type="project" value="InterPro"/>
</dbReference>
<evidence type="ECO:0000313" key="9">
    <source>
        <dbReference type="EMBL" id="QIS01041.1"/>
    </source>
</evidence>
<feature type="domain" description="CopC" evidence="8">
    <location>
        <begin position="29"/>
        <end position="122"/>
    </location>
</feature>
<reference evidence="9 10" key="1">
    <citation type="journal article" date="2019" name="ACS Chem. Biol.">
        <title>Identification and Mobilization of a Cryptic Antibiotic Biosynthesis Gene Locus from a Human-Pathogenic Nocardia Isolate.</title>
        <authorList>
            <person name="Herisse M."/>
            <person name="Ishida K."/>
            <person name="Porter J.L."/>
            <person name="Howden B."/>
            <person name="Hertweck C."/>
            <person name="Stinear T.P."/>
            <person name="Pidot S.J."/>
        </authorList>
    </citation>
    <scope>NUCLEOTIDE SEQUENCE [LARGE SCALE GENOMIC DNA]</scope>
    <source>
        <strain evidence="9 10">AUSMDU00024985</strain>
    </source>
</reference>
<dbReference type="PANTHER" id="PTHR34820:SF4">
    <property type="entry name" value="INNER MEMBRANE PROTEIN YEBZ"/>
    <property type="match status" value="1"/>
</dbReference>
<dbReference type="SUPFAM" id="SSF81296">
    <property type="entry name" value="E set domains"/>
    <property type="match status" value="1"/>
</dbReference>
<keyword evidence="2" id="KW-0479">Metal-binding</keyword>
<dbReference type="Gene3D" id="2.60.40.1220">
    <property type="match status" value="1"/>
</dbReference>
<feature type="transmembrane region" description="Helical" evidence="6">
    <location>
        <begin position="151"/>
        <end position="171"/>
    </location>
</feature>
<evidence type="ECO:0000256" key="4">
    <source>
        <dbReference type="ARBA" id="ARBA00023008"/>
    </source>
</evidence>
<dbReference type="GO" id="GO:0046688">
    <property type="term" value="P:response to copper ion"/>
    <property type="evidence" value="ECO:0007669"/>
    <property type="project" value="InterPro"/>
</dbReference>
<protein>
    <submittedName>
        <fullName evidence="9">Copper resistance protein CopC</fullName>
    </submittedName>
</protein>
<dbReference type="InterPro" id="IPR014756">
    <property type="entry name" value="Ig_E-set"/>
</dbReference>
<dbReference type="InterPro" id="IPR032694">
    <property type="entry name" value="CopC/D"/>
</dbReference>
<proteinExistence type="predicted"/>
<accession>A0A6G9XJF3</accession>
<dbReference type="GO" id="GO:0005507">
    <property type="term" value="F:copper ion binding"/>
    <property type="evidence" value="ECO:0007669"/>
    <property type="project" value="InterPro"/>
</dbReference>
<keyword evidence="6" id="KW-0812">Transmembrane</keyword>
<keyword evidence="4" id="KW-0186">Copper</keyword>
<dbReference type="Pfam" id="PF04234">
    <property type="entry name" value="CopC"/>
    <property type="match status" value="1"/>
</dbReference>
<dbReference type="Proteomes" id="UP000501705">
    <property type="component" value="Chromosome"/>
</dbReference>
<evidence type="ECO:0000256" key="3">
    <source>
        <dbReference type="ARBA" id="ARBA00022729"/>
    </source>
</evidence>
<name>A0A6G9XJF3_NOCBR</name>
<comment type="subcellular location">
    <subcellularLocation>
        <location evidence="1">Cell envelope</location>
    </subcellularLocation>
</comment>
<dbReference type="GO" id="GO:0030313">
    <property type="term" value="C:cell envelope"/>
    <property type="evidence" value="ECO:0007669"/>
    <property type="project" value="UniProtKB-SubCell"/>
</dbReference>
<keyword evidence="6" id="KW-0472">Membrane</keyword>
<keyword evidence="6" id="KW-1133">Transmembrane helix</keyword>
<dbReference type="PANTHER" id="PTHR34820">
    <property type="entry name" value="INNER MEMBRANE PROTEIN YEBZ"/>
    <property type="match status" value="1"/>
</dbReference>
<sequence length="180" mass="18227">MTRRLLTALVAGLFLLGFGLAATGIAAAHSAPTGSVPEDGATVEAGPERASITFNEALQPNYPSLTVVGPDGNLWSRGEPTVEGNTVSVPVGELGPAGVYTIAYRVTSADGHPVSGKRQFTLSKAGNGVPGPKPGAKNGNSEDEDSGGVPLWVFVAGAVVLFGGGLAFALFGGRSRKPRQ</sequence>
<evidence type="ECO:0000259" key="8">
    <source>
        <dbReference type="Pfam" id="PF04234"/>
    </source>
</evidence>
<dbReference type="GO" id="GO:0006825">
    <property type="term" value="P:copper ion transport"/>
    <property type="evidence" value="ECO:0007669"/>
    <property type="project" value="InterPro"/>
</dbReference>
<dbReference type="GO" id="GO:0005886">
    <property type="term" value="C:plasma membrane"/>
    <property type="evidence" value="ECO:0007669"/>
    <property type="project" value="TreeGrafter"/>
</dbReference>
<dbReference type="EMBL" id="CP046171">
    <property type="protein sequence ID" value="QIS01041.1"/>
    <property type="molecule type" value="Genomic_DNA"/>
</dbReference>
<evidence type="ECO:0000313" key="10">
    <source>
        <dbReference type="Proteomes" id="UP000501705"/>
    </source>
</evidence>
<keyword evidence="3 7" id="KW-0732">Signal</keyword>
<evidence type="ECO:0000256" key="7">
    <source>
        <dbReference type="SAM" id="SignalP"/>
    </source>
</evidence>